<dbReference type="InterPro" id="IPR052433">
    <property type="entry name" value="X-Pro_dipept-like"/>
</dbReference>
<accession>A0A2I7SI62</accession>
<evidence type="ECO:0000259" key="8">
    <source>
        <dbReference type="SMART" id="SM01011"/>
    </source>
</evidence>
<gene>
    <name evidence="9" type="ORF">C1A40_08925</name>
</gene>
<evidence type="ECO:0000313" key="9">
    <source>
        <dbReference type="EMBL" id="AUS05576.1"/>
    </source>
</evidence>
<dbReference type="RefSeq" id="WP_102995594.1">
    <property type="nucleotide sequence ID" value="NZ_CP025938.1"/>
</dbReference>
<organism evidence="9 10">
    <name type="scientific">Pseudotamlana carrageenivorans</name>
    <dbReference type="NCBI Taxonomy" id="2069432"/>
    <lineage>
        <taxon>Bacteria</taxon>
        <taxon>Pseudomonadati</taxon>
        <taxon>Bacteroidota</taxon>
        <taxon>Flavobacteriia</taxon>
        <taxon>Flavobacteriales</taxon>
        <taxon>Flavobacteriaceae</taxon>
        <taxon>Pseudotamlana</taxon>
    </lineage>
</organism>
<dbReference type="SMART" id="SM01011">
    <property type="entry name" value="AMP_N"/>
    <property type="match status" value="1"/>
</dbReference>
<dbReference type="EC" id="3.4.11.9" evidence="4"/>
<keyword evidence="9" id="KW-0031">Aminopeptidase</keyword>
<dbReference type="PANTHER" id="PTHR43226">
    <property type="entry name" value="XAA-PRO AMINOPEPTIDASE 3"/>
    <property type="match status" value="1"/>
</dbReference>
<keyword evidence="6" id="KW-0378">Hydrolase</keyword>
<reference evidence="10" key="1">
    <citation type="submission" date="2018-01" db="EMBL/GenBank/DDBJ databases">
        <title>Complete genome of Tamlana sp. UJ94.</title>
        <authorList>
            <person name="Jung J."/>
            <person name="Chung D."/>
            <person name="Bae S.S."/>
            <person name="Baek K."/>
        </authorList>
    </citation>
    <scope>NUCLEOTIDE SEQUENCE [LARGE SCALE GENOMIC DNA]</scope>
    <source>
        <strain evidence="10">UJ94</strain>
    </source>
</reference>
<dbReference type="Pfam" id="PF05195">
    <property type="entry name" value="AMP_N"/>
    <property type="match status" value="1"/>
</dbReference>
<dbReference type="KEGG" id="taj:C1A40_08925"/>
<dbReference type="CDD" id="cd01087">
    <property type="entry name" value="Prolidase"/>
    <property type="match status" value="1"/>
</dbReference>
<comment type="similarity">
    <text evidence="3">Belongs to the peptidase M24B family.</text>
</comment>
<dbReference type="SUPFAM" id="SSF55920">
    <property type="entry name" value="Creatinase/aminopeptidase"/>
    <property type="match status" value="1"/>
</dbReference>
<comment type="cofactor">
    <cofactor evidence="2">
        <name>Mn(2+)</name>
        <dbReference type="ChEBI" id="CHEBI:29035"/>
    </cofactor>
</comment>
<dbReference type="GO" id="GO:0006508">
    <property type="term" value="P:proteolysis"/>
    <property type="evidence" value="ECO:0007669"/>
    <property type="project" value="TreeGrafter"/>
</dbReference>
<evidence type="ECO:0000313" key="10">
    <source>
        <dbReference type="Proteomes" id="UP000236592"/>
    </source>
</evidence>
<evidence type="ECO:0000256" key="5">
    <source>
        <dbReference type="ARBA" id="ARBA00022723"/>
    </source>
</evidence>
<evidence type="ECO:0000256" key="6">
    <source>
        <dbReference type="ARBA" id="ARBA00022801"/>
    </source>
</evidence>
<protein>
    <recommendedName>
        <fullName evidence="4">Xaa-Pro aminopeptidase</fullName>
        <ecNumber evidence="4">3.4.11.9</ecNumber>
    </recommendedName>
</protein>
<keyword evidence="9" id="KW-0645">Protease</keyword>
<dbReference type="InterPro" id="IPR007865">
    <property type="entry name" value="Aminopep_P_N"/>
</dbReference>
<dbReference type="GO" id="GO:0030145">
    <property type="term" value="F:manganese ion binding"/>
    <property type="evidence" value="ECO:0007669"/>
    <property type="project" value="InterPro"/>
</dbReference>
<evidence type="ECO:0000256" key="3">
    <source>
        <dbReference type="ARBA" id="ARBA00008766"/>
    </source>
</evidence>
<dbReference type="EMBL" id="CP025938">
    <property type="protein sequence ID" value="AUS05576.1"/>
    <property type="molecule type" value="Genomic_DNA"/>
</dbReference>
<proteinExistence type="inferred from homology"/>
<dbReference type="InterPro" id="IPR036005">
    <property type="entry name" value="Creatinase/aminopeptidase-like"/>
</dbReference>
<dbReference type="OrthoDB" id="9806388at2"/>
<dbReference type="Proteomes" id="UP000236592">
    <property type="component" value="Chromosome"/>
</dbReference>
<comment type="catalytic activity">
    <reaction evidence="1">
        <text>Release of any N-terminal amino acid, including proline, that is linked to proline, even from a dipeptide or tripeptide.</text>
        <dbReference type="EC" id="3.4.11.9"/>
    </reaction>
</comment>
<dbReference type="GO" id="GO:0070006">
    <property type="term" value="F:metalloaminopeptidase activity"/>
    <property type="evidence" value="ECO:0007669"/>
    <property type="project" value="InterPro"/>
</dbReference>
<feature type="domain" description="Aminopeptidase P N-terminal" evidence="8">
    <location>
        <begin position="6"/>
        <end position="142"/>
    </location>
</feature>
<dbReference type="Pfam" id="PF00557">
    <property type="entry name" value="Peptidase_M24"/>
    <property type="match status" value="1"/>
</dbReference>
<evidence type="ECO:0000256" key="4">
    <source>
        <dbReference type="ARBA" id="ARBA00012574"/>
    </source>
</evidence>
<name>A0A2I7SI62_9FLAO</name>
<dbReference type="Gene3D" id="3.40.350.10">
    <property type="entry name" value="Creatinase/prolidase N-terminal domain"/>
    <property type="match status" value="1"/>
</dbReference>
<keyword evidence="5" id="KW-0479">Metal-binding</keyword>
<keyword evidence="10" id="KW-1185">Reference proteome</keyword>
<dbReference type="InterPro" id="IPR000994">
    <property type="entry name" value="Pept_M24"/>
</dbReference>
<sequence>MKYTPINSKLFVKNRENFKAKMLPNSLAVFNSNDIYPVSADSTLPFEQHRDIFFLSGVDQEESILVLFPDCPKEKHREILFLKETNEHIAIWEGEKLTKEKAFETSGIKTVYWLQDMEKIMFEIMTQCDTVYINTNEHYRANVDVETREDRYTKWLKDKYPAHRVAKSNPILQRLRSVKDPIEIDLIQQACNITEKGFRRILSFVKPGVWEHEIEAEFMHEFLRNRSKKFAYTPIIASGNNANVLHYVENNQQCKAGELILMDVGAEYANYSSDMTRSVPVSGKFSSRQKDVYNAVLNVKKQAESMLIPGTDWAQYHVEVGKLMTSELLGLGLLDKADVQNENPEWPAYKKYFMHGTSHHIGLDTHDYGILTEPMETNMVFTVEPGIYIPEEGFGIRLEDDLVIQETGAPINLMKNIPIEVEEIEDIMNA</sequence>
<dbReference type="AlphaFoldDB" id="A0A2I7SI62"/>
<dbReference type="PANTHER" id="PTHR43226:SF4">
    <property type="entry name" value="XAA-PRO AMINOPEPTIDASE 3"/>
    <property type="match status" value="1"/>
</dbReference>
<evidence type="ECO:0000256" key="1">
    <source>
        <dbReference type="ARBA" id="ARBA00001424"/>
    </source>
</evidence>
<keyword evidence="7" id="KW-0464">Manganese</keyword>
<evidence type="ECO:0000256" key="2">
    <source>
        <dbReference type="ARBA" id="ARBA00001936"/>
    </source>
</evidence>
<dbReference type="InterPro" id="IPR029149">
    <property type="entry name" value="Creatin/AminoP/Spt16_N"/>
</dbReference>
<dbReference type="SUPFAM" id="SSF53092">
    <property type="entry name" value="Creatinase/prolidase N-terminal domain"/>
    <property type="match status" value="1"/>
</dbReference>
<evidence type="ECO:0000256" key="7">
    <source>
        <dbReference type="ARBA" id="ARBA00023211"/>
    </source>
</evidence>
<dbReference type="Gene3D" id="3.90.230.10">
    <property type="entry name" value="Creatinase/methionine aminopeptidase superfamily"/>
    <property type="match status" value="1"/>
</dbReference>